<comment type="catalytic activity">
    <reaction evidence="4">
        <text>[protein]-peptidylproline (omega=180) = [protein]-peptidylproline (omega=0)</text>
        <dbReference type="Rhea" id="RHEA:16237"/>
        <dbReference type="Rhea" id="RHEA-COMP:10747"/>
        <dbReference type="Rhea" id="RHEA-COMP:10748"/>
        <dbReference type="ChEBI" id="CHEBI:83833"/>
        <dbReference type="ChEBI" id="CHEBI:83834"/>
        <dbReference type="EC" id="5.2.1.8"/>
    </reaction>
</comment>
<evidence type="ECO:0000256" key="4">
    <source>
        <dbReference type="RuleBase" id="RU363019"/>
    </source>
</evidence>
<dbReference type="InterPro" id="IPR002130">
    <property type="entry name" value="Cyclophilin-type_PPIase_dom"/>
</dbReference>
<protein>
    <recommendedName>
        <fullName evidence="4">Peptidyl-prolyl cis-trans isomerase</fullName>
        <shortName evidence="4">PPIase</shortName>
        <ecNumber evidence="4">5.2.1.8</ecNumber>
    </recommendedName>
</protein>
<dbReference type="Pfam" id="PF00160">
    <property type="entry name" value="Pro_isomerase"/>
    <property type="match status" value="2"/>
</dbReference>
<dbReference type="EMBL" id="FOIQ01000005">
    <property type="protein sequence ID" value="SEW20830.1"/>
    <property type="molecule type" value="Genomic_DNA"/>
</dbReference>
<evidence type="ECO:0000256" key="1">
    <source>
        <dbReference type="ARBA" id="ARBA00007365"/>
    </source>
</evidence>
<feature type="domain" description="PPIase cyclophilin-type" evidence="5">
    <location>
        <begin position="9"/>
        <end position="236"/>
    </location>
</feature>
<dbReference type="InterPro" id="IPR044666">
    <property type="entry name" value="Cyclophilin_A-like"/>
</dbReference>
<dbReference type="InterPro" id="IPR029000">
    <property type="entry name" value="Cyclophilin-like_dom_sf"/>
</dbReference>
<dbReference type="PROSITE" id="PS00170">
    <property type="entry name" value="CSA_PPIASE_1"/>
    <property type="match status" value="1"/>
</dbReference>
<evidence type="ECO:0000256" key="3">
    <source>
        <dbReference type="ARBA" id="ARBA00023235"/>
    </source>
</evidence>
<dbReference type="AlphaFoldDB" id="A0A1I0Q1W7"/>
<dbReference type="PROSITE" id="PS50072">
    <property type="entry name" value="CSA_PPIASE_2"/>
    <property type="match status" value="1"/>
</dbReference>
<dbReference type="PANTHER" id="PTHR45625">
    <property type="entry name" value="PEPTIDYL-PROLYL CIS-TRANS ISOMERASE-RELATED"/>
    <property type="match status" value="1"/>
</dbReference>
<keyword evidence="3 4" id="KW-0413">Isomerase</keyword>
<dbReference type="PRINTS" id="PR00153">
    <property type="entry name" value="CSAPPISMRASE"/>
</dbReference>
<dbReference type="InterPro" id="IPR020892">
    <property type="entry name" value="Cyclophilin-type_PPIase_CS"/>
</dbReference>
<dbReference type="EC" id="5.2.1.8" evidence="4"/>
<comment type="function">
    <text evidence="4">PPIases accelerate the folding of proteins. It catalyzes the cis-trans isomerization of proline imidic peptide bonds in oligopeptides.</text>
</comment>
<dbReference type="RefSeq" id="WP_091916513.1">
    <property type="nucleotide sequence ID" value="NZ_FOIQ01000005.1"/>
</dbReference>
<dbReference type="SUPFAM" id="SSF50891">
    <property type="entry name" value="Cyclophilin-like"/>
    <property type="match status" value="1"/>
</dbReference>
<name>A0A1I0Q1W7_9BACT</name>
<evidence type="ECO:0000256" key="2">
    <source>
        <dbReference type="ARBA" id="ARBA00023110"/>
    </source>
</evidence>
<keyword evidence="2 4" id="KW-0697">Rotamase</keyword>
<dbReference type="Proteomes" id="UP000199373">
    <property type="component" value="Unassembled WGS sequence"/>
</dbReference>
<keyword evidence="7" id="KW-1185">Reference proteome</keyword>
<comment type="similarity">
    <text evidence="1 4">Belongs to the cyclophilin-type PPIase family.</text>
</comment>
<gene>
    <name evidence="6" type="ORF">SAMN04487850_2149</name>
</gene>
<proteinExistence type="inferred from homology"/>
<sequence length="242" mass="27090">MKVKIQTMLGDIVVRLYDETPIHRDNFVKLVRDGYYDGTLFHRVIKDFMIQGGDPDSKGAPAGKTLGVGGPSYTLEAEIKDGLFHKRGALAAARQGDEVNPERRSSGSQFYIVWGQVYNEGQLRQFSKQLKMQKIQSAFNQLAAQHRDEIMQMRRERNRAGLQELQDKLAAEAEAQVTGEGLTEEQRTIYSTIGGTPHLDGQYTVFGEVEEGLHVVEMIQGSATGRGDRPIDDIEMKMSIID</sequence>
<reference evidence="6 7" key="1">
    <citation type="submission" date="2016-10" db="EMBL/GenBank/DDBJ databases">
        <authorList>
            <person name="de Groot N.N."/>
        </authorList>
    </citation>
    <scope>NUCLEOTIDE SEQUENCE [LARGE SCALE GENOMIC DNA]</scope>
    <source>
        <strain evidence="6 7">TC2-24</strain>
    </source>
</reference>
<dbReference type="PANTHER" id="PTHR45625:SF4">
    <property type="entry name" value="PEPTIDYLPROLYL ISOMERASE DOMAIN AND WD REPEAT-CONTAINING PROTEIN 1"/>
    <property type="match status" value="1"/>
</dbReference>
<evidence type="ECO:0000259" key="5">
    <source>
        <dbReference type="PROSITE" id="PS50072"/>
    </source>
</evidence>
<accession>A0A1I0Q1W7</accession>
<dbReference type="Gene3D" id="2.40.100.10">
    <property type="entry name" value="Cyclophilin-like"/>
    <property type="match status" value="2"/>
</dbReference>
<evidence type="ECO:0000313" key="6">
    <source>
        <dbReference type="EMBL" id="SEW20830.1"/>
    </source>
</evidence>
<dbReference type="GO" id="GO:0006457">
    <property type="term" value="P:protein folding"/>
    <property type="evidence" value="ECO:0007669"/>
    <property type="project" value="InterPro"/>
</dbReference>
<dbReference type="CDD" id="cd00317">
    <property type="entry name" value="cyclophilin"/>
    <property type="match status" value="1"/>
</dbReference>
<dbReference type="GO" id="GO:0003755">
    <property type="term" value="F:peptidyl-prolyl cis-trans isomerase activity"/>
    <property type="evidence" value="ECO:0007669"/>
    <property type="project" value="UniProtKB-UniRule"/>
</dbReference>
<evidence type="ECO:0000313" key="7">
    <source>
        <dbReference type="Proteomes" id="UP000199373"/>
    </source>
</evidence>
<organism evidence="6 7">
    <name type="scientific">Prevotella aff. ruminicola Tc2-24</name>
    <dbReference type="NCBI Taxonomy" id="81582"/>
    <lineage>
        <taxon>Bacteria</taxon>
        <taxon>Pseudomonadati</taxon>
        <taxon>Bacteroidota</taxon>
        <taxon>Bacteroidia</taxon>
        <taxon>Bacteroidales</taxon>
        <taxon>Prevotellaceae</taxon>
        <taxon>Prevotella</taxon>
    </lineage>
</organism>